<sequence>MSIDYSQRAARYWDQSDRAYTDGDPRLGDELADLAAQREAWAHEDHTGITALAH</sequence>
<gene>
    <name evidence="1" type="ORF">L1892_19865</name>
</gene>
<keyword evidence="2" id="KW-1185">Reference proteome</keyword>
<comment type="caution">
    <text evidence="1">The sequence shown here is derived from an EMBL/GenBank/DDBJ whole genome shotgun (WGS) entry which is preliminary data.</text>
</comment>
<protein>
    <recommendedName>
        <fullName evidence="3">SAM-dependent methyltransferase</fullName>
    </recommendedName>
</protein>
<dbReference type="Proteomes" id="UP001108089">
    <property type="component" value="Unassembled WGS sequence"/>
</dbReference>
<evidence type="ECO:0000313" key="1">
    <source>
        <dbReference type="EMBL" id="MCF3940630.1"/>
    </source>
</evidence>
<accession>A0ABS9DN60</accession>
<dbReference type="EMBL" id="JAKGCU010000024">
    <property type="protein sequence ID" value="MCF3940630.1"/>
    <property type="molecule type" value="Genomic_DNA"/>
</dbReference>
<evidence type="ECO:0008006" key="3">
    <source>
        <dbReference type="Google" id="ProtNLM"/>
    </source>
</evidence>
<evidence type="ECO:0000313" key="2">
    <source>
        <dbReference type="Proteomes" id="UP001108089"/>
    </source>
</evidence>
<proteinExistence type="predicted"/>
<dbReference type="RefSeq" id="WP_235725375.1">
    <property type="nucleotide sequence ID" value="NZ_JAKGCU010000024.1"/>
</dbReference>
<name>A0ABS9DN60_9ACTN</name>
<reference evidence="1" key="1">
    <citation type="submission" date="2022-01" db="EMBL/GenBank/DDBJ databases">
        <title>Gordonia xiamenensis sp. nov., isolated from surface seawater in Xiamen.</title>
        <authorList>
            <person name="He Y.F."/>
        </authorList>
    </citation>
    <scope>NUCLEOTIDE SEQUENCE</scope>
    <source>
        <strain evidence="1">GW1C4-4</strain>
    </source>
</reference>
<organism evidence="1 2">
    <name type="scientific">Gordonia tangerina</name>
    <dbReference type="NCBI Taxonomy" id="2911060"/>
    <lineage>
        <taxon>Bacteria</taxon>
        <taxon>Bacillati</taxon>
        <taxon>Actinomycetota</taxon>
        <taxon>Actinomycetes</taxon>
        <taxon>Mycobacteriales</taxon>
        <taxon>Gordoniaceae</taxon>
        <taxon>Gordonia</taxon>
    </lineage>
</organism>